<keyword evidence="3 7" id="KW-0812">Transmembrane</keyword>
<dbReference type="GO" id="GO:0012505">
    <property type="term" value="C:endomembrane system"/>
    <property type="evidence" value="ECO:0007669"/>
    <property type="project" value="UniProtKB-SubCell"/>
</dbReference>
<feature type="transmembrane region" description="Helical" evidence="7">
    <location>
        <begin position="81"/>
        <end position="99"/>
    </location>
</feature>
<dbReference type="PANTHER" id="PTHR23501:SF191">
    <property type="entry name" value="VACUOLAR BASIC AMINO ACID TRANSPORTER 4"/>
    <property type="match status" value="1"/>
</dbReference>
<dbReference type="FunCoup" id="A0A0D0E6W7">
    <property type="interactions" value="19"/>
</dbReference>
<feature type="compositionally biased region" description="Basic and acidic residues" evidence="6">
    <location>
        <begin position="553"/>
        <end position="563"/>
    </location>
</feature>
<feature type="transmembrane region" description="Helical" evidence="7">
    <location>
        <begin position="525"/>
        <end position="544"/>
    </location>
</feature>
<evidence type="ECO:0000256" key="4">
    <source>
        <dbReference type="ARBA" id="ARBA00022989"/>
    </source>
</evidence>
<dbReference type="HOGENOM" id="CLU_000960_22_3_1"/>
<feature type="transmembrane region" description="Helical" evidence="7">
    <location>
        <begin position="405"/>
        <end position="426"/>
    </location>
</feature>
<dbReference type="Gene3D" id="1.20.1720.10">
    <property type="entry name" value="Multidrug resistance protein D"/>
    <property type="match status" value="1"/>
</dbReference>
<proteinExistence type="predicted"/>
<name>A0A0D0E6W7_9AGAM</name>
<feature type="transmembrane region" description="Helical" evidence="7">
    <location>
        <begin position="239"/>
        <end position="258"/>
    </location>
</feature>
<feature type="transmembrane region" description="Helical" evidence="7">
    <location>
        <begin position="374"/>
        <end position="393"/>
    </location>
</feature>
<dbReference type="EMBL" id="KN825174">
    <property type="protein sequence ID" value="KIK93560.1"/>
    <property type="molecule type" value="Genomic_DNA"/>
</dbReference>
<feature type="transmembrane region" description="Helical" evidence="7">
    <location>
        <begin position="270"/>
        <end position="288"/>
    </location>
</feature>
<dbReference type="PANTHER" id="PTHR23501">
    <property type="entry name" value="MAJOR FACILITATOR SUPERFAMILY"/>
    <property type="match status" value="1"/>
</dbReference>
<accession>A0A0D0E6W7</accession>
<dbReference type="OrthoDB" id="3437016at2759"/>
<keyword evidence="4 7" id="KW-1133">Transmembrane helix</keyword>
<evidence type="ECO:0000256" key="1">
    <source>
        <dbReference type="ARBA" id="ARBA00004127"/>
    </source>
</evidence>
<dbReference type="Gene3D" id="1.20.1250.20">
    <property type="entry name" value="MFS general substrate transporter like domains"/>
    <property type="match status" value="1"/>
</dbReference>
<sequence>MATERDPLLSGSDSAARIQRQVNDQSHSHVSRVPVGPLDISTSTRYAILAGLWSATFLSVTTLVATLLPSISSEFEKSNEASWLGTSYLLAACTFTPLYGRLCNVLGRRAANQTAVIAAALGTIACGLSRNMETLVVARFLSGMGGGGIMTTATIITSDMYSLRSRGLAQAVSNIFNGLGQGLGGPIGGLVSDWFGWRWAFIMQIPLFALSLTLTTYNLRYVTPGKGKNAKDVLKRIDWGGSFTLLIAVGSVLVFLSMKYNEDYPWTEPWVIVPLAVSGAFFTAFVLVELFIAPEPVLAPYLLKQKVPVLVGISNYLVSLCNFAVMYFFPMWFQTVALTSASIAGLHLLPSSASMAVGSMFAGWMMHRTGKYRLINIVFGFFPFIGISLITFMKETSGPLQMWLSIMPFGFGNAVVLQTMLIALLAHLPENSMAVGTGFGQLFRGLGQVSGVAISSALFQSKLSSELHRRIQTPDAEEASSHSFCQSCMLIDLCAQTINMIRHSATLVARLPPDLQRAARDSYAVALRAVFILAACSTFLAYVVRLPVPEQSLDKSPRKRLNDASDASQVEAQALRSPVEEQALLPDEDGASMGASPTQQAWKLPRRKLSVFEPTEGILDLESDAISGSARR</sequence>
<dbReference type="GO" id="GO:0000329">
    <property type="term" value="C:fungal-type vacuole membrane"/>
    <property type="evidence" value="ECO:0007669"/>
    <property type="project" value="TreeGrafter"/>
</dbReference>
<keyword evidence="5 7" id="KW-0472">Membrane</keyword>
<dbReference type="AlphaFoldDB" id="A0A0D0E6W7"/>
<dbReference type="Pfam" id="PF07690">
    <property type="entry name" value="MFS_1"/>
    <property type="match status" value="1"/>
</dbReference>
<organism evidence="9 10">
    <name type="scientific">Paxillus rubicundulus Ve08.2h10</name>
    <dbReference type="NCBI Taxonomy" id="930991"/>
    <lineage>
        <taxon>Eukaryota</taxon>
        <taxon>Fungi</taxon>
        <taxon>Dikarya</taxon>
        <taxon>Basidiomycota</taxon>
        <taxon>Agaricomycotina</taxon>
        <taxon>Agaricomycetes</taxon>
        <taxon>Agaricomycetidae</taxon>
        <taxon>Boletales</taxon>
        <taxon>Paxilineae</taxon>
        <taxon>Paxillaceae</taxon>
        <taxon>Paxillus</taxon>
    </lineage>
</organism>
<evidence type="ECO:0000313" key="9">
    <source>
        <dbReference type="EMBL" id="KIK93560.1"/>
    </source>
</evidence>
<dbReference type="InParanoid" id="A0A0D0E6W7"/>
<feature type="region of interest" description="Disordered" evidence="6">
    <location>
        <begin position="553"/>
        <end position="602"/>
    </location>
</feature>
<protein>
    <recommendedName>
        <fullName evidence="8">Major facilitator superfamily (MFS) profile domain-containing protein</fullName>
    </recommendedName>
</protein>
<dbReference type="Proteomes" id="UP000054538">
    <property type="component" value="Unassembled WGS sequence"/>
</dbReference>
<dbReference type="InterPro" id="IPR020846">
    <property type="entry name" value="MFS_dom"/>
</dbReference>
<feature type="transmembrane region" description="Helical" evidence="7">
    <location>
        <begin position="136"/>
        <end position="156"/>
    </location>
</feature>
<feature type="transmembrane region" description="Helical" evidence="7">
    <location>
        <begin position="46"/>
        <end position="69"/>
    </location>
</feature>
<dbReference type="GO" id="GO:0015174">
    <property type="term" value="F:basic amino acid transmembrane transporter activity"/>
    <property type="evidence" value="ECO:0007669"/>
    <property type="project" value="TreeGrafter"/>
</dbReference>
<dbReference type="SUPFAM" id="SSF103473">
    <property type="entry name" value="MFS general substrate transporter"/>
    <property type="match status" value="1"/>
</dbReference>
<feature type="transmembrane region" description="Helical" evidence="7">
    <location>
        <begin position="341"/>
        <end position="362"/>
    </location>
</feature>
<evidence type="ECO:0000256" key="5">
    <source>
        <dbReference type="ARBA" id="ARBA00023136"/>
    </source>
</evidence>
<evidence type="ECO:0000256" key="6">
    <source>
        <dbReference type="SAM" id="MobiDB-lite"/>
    </source>
</evidence>
<comment type="subcellular location">
    <subcellularLocation>
        <location evidence="1">Endomembrane system</location>
        <topology evidence="1">Multi-pass membrane protein</topology>
    </subcellularLocation>
</comment>
<dbReference type="InterPro" id="IPR036259">
    <property type="entry name" value="MFS_trans_sf"/>
</dbReference>
<evidence type="ECO:0000256" key="3">
    <source>
        <dbReference type="ARBA" id="ARBA00022692"/>
    </source>
</evidence>
<feature type="transmembrane region" description="Helical" evidence="7">
    <location>
        <begin position="199"/>
        <end position="219"/>
    </location>
</feature>
<keyword evidence="10" id="KW-1185">Reference proteome</keyword>
<keyword evidence="2" id="KW-0813">Transport</keyword>
<dbReference type="PROSITE" id="PS50850">
    <property type="entry name" value="MFS"/>
    <property type="match status" value="1"/>
</dbReference>
<dbReference type="InterPro" id="IPR011701">
    <property type="entry name" value="MFS"/>
</dbReference>
<reference evidence="10" key="2">
    <citation type="submission" date="2015-01" db="EMBL/GenBank/DDBJ databases">
        <title>Evolutionary Origins and Diversification of the Mycorrhizal Mutualists.</title>
        <authorList>
            <consortium name="DOE Joint Genome Institute"/>
            <consortium name="Mycorrhizal Genomics Consortium"/>
            <person name="Kohler A."/>
            <person name="Kuo A."/>
            <person name="Nagy L.G."/>
            <person name="Floudas D."/>
            <person name="Copeland A."/>
            <person name="Barry K.W."/>
            <person name="Cichocki N."/>
            <person name="Veneault-Fourrey C."/>
            <person name="LaButti K."/>
            <person name="Lindquist E.A."/>
            <person name="Lipzen A."/>
            <person name="Lundell T."/>
            <person name="Morin E."/>
            <person name="Murat C."/>
            <person name="Riley R."/>
            <person name="Ohm R."/>
            <person name="Sun H."/>
            <person name="Tunlid A."/>
            <person name="Henrissat B."/>
            <person name="Grigoriev I.V."/>
            <person name="Hibbett D.S."/>
            <person name="Martin F."/>
        </authorList>
    </citation>
    <scope>NUCLEOTIDE SEQUENCE [LARGE SCALE GENOMIC DNA]</scope>
    <source>
        <strain evidence="10">Ve08.2h10</strain>
    </source>
</reference>
<dbReference type="GO" id="GO:0005886">
    <property type="term" value="C:plasma membrane"/>
    <property type="evidence" value="ECO:0007669"/>
    <property type="project" value="TreeGrafter"/>
</dbReference>
<gene>
    <name evidence="9" type="ORF">PAXRUDRAFT_144798</name>
</gene>
<feature type="domain" description="Major facilitator superfamily (MFS) profile" evidence="8">
    <location>
        <begin position="43"/>
        <end position="552"/>
    </location>
</feature>
<evidence type="ECO:0000256" key="2">
    <source>
        <dbReference type="ARBA" id="ARBA00022448"/>
    </source>
</evidence>
<dbReference type="STRING" id="930991.A0A0D0E6W7"/>
<evidence type="ECO:0000259" key="8">
    <source>
        <dbReference type="PROSITE" id="PS50850"/>
    </source>
</evidence>
<feature type="transmembrane region" description="Helical" evidence="7">
    <location>
        <begin position="309"/>
        <end position="329"/>
    </location>
</feature>
<reference evidence="9 10" key="1">
    <citation type="submission" date="2014-04" db="EMBL/GenBank/DDBJ databases">
        <authorList>
            <consortium name="DOE Joint Genome Institute"/>
            <person name="Kuo A."/>
            <person name="Kohler A."/>
            <person name="Jargeat P."/>
            <person name="Nagy L.G."/>
            <person name="Floudas D."/>
            <person name="Copeland A."/>
            <person name="Barry K.W."/>
            <person name="Cichocki N."/>
            <person name="Veneault-Fourrey C."/>
            <person name="LaButti K."/>
            <person name="Lindquist E.A."/>
            <person name="Lipzen A."/>
            <person name="Lundell T."/>
            <person name="Morin E."/>
            <person name="Murat C."/>
            <person name="Sun H."/>
            <person name="Tunlid A."/>
            <person name="Henrissat B."/>
            <person name="Grigoriev I.V."/>
            <person name="Hibbett D.S."/>
            <person name="Martin F."/>
            <person name="Nordberg H.P."/>
            <person name="Cantor M.N."/>
            <person name="Hua S.X."/>
        </authorList>
    </citation>
    <scope>NUCLEOTIDE SEQUENCE [LARGE SCALE GENOMIC DNA]</scope>
    <source>
        <strain evidence="9 10">Ve08.2h10</strain>
    </source>
</reference>
<evidence type="ECO:0000256" key="7">
    <source>
        <dbReference type="SAM" id="Phobius"/>
    </source>
</evidence>
<evidence type="ECO:0000313" key="10">
    <source>
        <dbReference type="Proteomes" id="UP000054538"/>
    </source>
</evidence>